<dbReference type="EMBL" id="CAJNNW010001591">
    <property type="protein sequence ID" value="CAE8639789.1"/>
    <property type="molecule type" value="Genomic_DNA"/>
</dbReference>
<sequence length="312" mass="34434">ANLTEAGLRLRSRHEQVVKERLSTVKFAKWRKSVPTALANASEISQGRSVEGGLQGGARIERPDAAGPASIIAGTFPAPLIQDVVDLNKAVEALQKHPDLSIKIHPIPPKDLRLGSISDASYANAEENRSQGSQAVIAYRQDLLEVTAPCSLLHWRSGKIQQVVNSTLAAETRSLSTAVAQLTWYMCMIEDICNRGFELKNWRRTLQDRGAQMFIKDNANGQLKQAICIVDAKSLFHRLTRETVGGADKRNAIEIQIIRQNLAEINAGVRWVPRQQMVADGLTKRSGNLTSLYQLLDTGCMQITEEASEMQQ</sequence>
<feature type="non-terminal residue" evidence="1">
    <location>
        <position position="1"/>
    </location>
</feature>
<gene>
    <name evidence="1" type="ORF">PGLA2088_LOCUS1989</name>
</gene>
<comment type="caution">
    <text evidence="1">The sequence shown here is derived from an EMBL/GenBank/DDBJ whole genome shotgun (WGS) entry which is preliminary data.</text>
</comment>
<name>A0A813HPV7_POLGL</name>
<protein>
    <submittedName>
        <fullName evidence="1">Uncharacterized protein</fullName>
    </submittedName>
</protein>
<reference evidence="1" key="1">
    <citation type="submission" date="2021-02" db="EMBL/GenBank/DDBJ databases">
        <authorList>
            <person name="Dougan E. K."/>
            <person name="Rhodes N."/>
            <person name="Thang M."/>
            <person name="Chan C."/>
        </authorList>
    </citation>
    <scope>NUCLEOTIDE SEQUENCE</scope>
</reference>
<accession>A0A813HPV7</accession>
<proteinExistence type="predicted"/>
<dbReference type="AlphaFoldDB" id="A0A813HPV7"/>
<organism evidence="1 2">
    <name type="scientific">Polarella glacialis</name>
    <name type="common">Dinoflagellate</name>
    <dbReference type="NCBI Taxonomy" id="89957"/>
    <lineage>
        <taxon>Eukaryota</taxon>
        <taxon>Sar</taxon>
        <taxon>Alveolata</taxon>
        <taxon>Dinophyceae</taxon>
        <taxon>Suessiales</taxon>
        <taxon>Suessiaceae</taxon>
        <taxon>Polarella</taxon>
    </lineage>
</organism>
<evidence type="ECO:0000313" key="1">
    <source>
        <dbReference type="EMBL" id="CAE8639789.1"/>
    </source>
</evidence>
<dbReference type="Proteomes" id="UP000626109">
    <property type="component" value="Unassembled WGS sequence"/>
</dbReference>
<evidence type="ECO:0000313" key="2">
    <source>
        <dbReference type="Proteomes" id="UP000626109"/>
    </source>
</evidence>